<evidence type="ECO:0000313" key="5">
    <source>
        <dbReference type="Proteomes" id="UP001176940"/>
    </source>
</evidence>
<keyword evidence="2" id="KW-0645">Protease</keyword>
<dbReference type="SMART" id="SM00020">
    <property type="entry name" value="Tryp_SPc"/>
    <property type="match status" value="1"/>
</dbReference>
<keyword evidence="2" id="KW-0378">Hydrolase</keyword>
<dbReference type="SUPFAM" id="SSF50494">
    <property type="entry name" value="Trypsin-like serine proteases"/>
    <property type="match status" value="1"/>
</dbReference>
<keyword evidence="2" id="KW-0720">Serine protease</keyword>
<evidence type="ECO:0000313" key="4">
    <source>
        <dbReference type="EMBL" id="CAJ0950726.1"/>
    </source>
</evidence>
<evidence type="ECO:0000259" key="3">
    <source>
        <dbReference type="PROSITE" id="PS50240"/>
    </source>
</evidence>
<dbReference type="PANTHER" id="PTHR24253">
    <property type="entry name" value="TRANSMEMBRANE PROTEASE SERINE"/>
    <property type="match status" value="1"/>
</dbReference>
<name>A0ABN9LX02_9NEOB</name>
<gene>
    <name evidence="4" type="ORF">RIMI_LOCUS13149028</name>
</gene>
<dbReference type="PROSITE" id="PS00135">
    <property type="entry name" value="TRYPSIN_SER"/>
    <property type="match status" value="1"/>
</dbReference>
<dbReference type="InterPro" id="IPR043504">
    <property type="entry name" value="Peptidase_S1_PA_chymotrypsin"/>
</dbReference>
<dbReference type="PROSITE" id="PS50240">
    <property type="entry name" value="TRYPSIN_DOM"/>
    <property type="match status" value="1"/>
</dbReference>
<dbReference type="PROSITE" id="PS00134">
    <property type="entry name" value="TRYPSIN_HIS"/>
    <property type="match status" value="1"/>
</dbReference>
<dbReference type="CDD" id="cd00190">
    <property type="entry name" value="Tryp_SPc"/>
    <property type="match status" value="1"/>
</dbReference>
<dbReference type="PANTHER" id="PTHR24253:SF187">
    <property type="entry name" value="LOC100037197 PROTEIN"/>
    <property type="match status" value="1"/>
</dbReference>
<dbReference type="Pfam" id="PF00089">
    <property type="entry name" value="Trypsin"/>
    <property type="match status" value="1"/>
</dbReference>
<dbReference type="InterPro" id="IPR009003">
    <property type="entry name" value="Peptidase_S1_PA"/>
</dbReference>
<dbReference type="InterPro" id="IPR033116">
    <property type="entry name" value="TRYPSIN_SER"/>
</dbReference>
<feature type="domain" description="Peptidase S1" evidence="3">
    <location>
        <begin position="84"/>
        <end position="326"/>
    </location>
</feature>
<proteinExistence type="predicted"/>
<dbReference type="InterPro" id="IPR001254">
    <property type="entry name" value="Trypsin_dom"/>
</dbReference>
<keyword evidence="5" id="KW-1185">Reference proteome</keyword>
<dbReference type="PRINTS" id="PR00722">
    <property type="entry name" value="CHYMOTRYPSIN"/>
</dbReference>
<dbReference type="InterPro" id="IPR001314">
    <property type="entry name" value="Peptidase_S1A"/>
</dbReference>
<dbReference type="Proteomes" id="UP001176940">
    <property type="component" value="Unassembled WGS sequence"/>
</dbReference>
<keyword evidence="1" id="KW-1015">Disulfide bond</keyword>
<sequence>MYVHSDCTSRIVSAALEYNTGETKNILEEQLAKQPDKTTMIRARVAACLLLLSVCTSPVISNSTTAITTATQPVCGNPLINDRIVGGTAATEGAWPWQISLRYKGYHICGGSLISNQWVLTAAHCFESSTNSSYFKVGLGEYQLLNPSVHSIVSSVESIMVNPQFLGVGSPGDLALIELSSPVTYTDYILPVCVPPESMSFSDGSNCWVTGWGNTGSDVTLPYPQTLQQVMVPLINNSACDAMYHINSNIGANIQIVPSDQICAGYQAGQKDSCQGDSGGPLVCKIDGVWYQAGIVSWGDGCALSDRPGVYTYVPDYYSWIKSLATFSSSDSPASYKSSSAVSSLSVSLLTLSLLLHARLYLQAALP</sequence>
<comment type="caution">
    <text evidence="4">The sequence shown here is derived from an EMBL/GenBank/DDBJ whole genome shotgun (WGS) entry which is preliminary data.</text>
</comment>
<evidence type="ECO:0000256" key="2">
    <source>
        <dbReference type="RuleBase" id="RU363034"/>
    </source>
</evidence>
<evidence type="ECO:0000256" key="1">
    <source>
        <dbReference type="ARBA" id="ARBA00023157"/>
    </source>
</evidence>
<organism evidence="4 5">
    <name type="scientific">Ranitomeya imitator</name>
    <name type="common">mimic poison frog</name>
    <dbReference type="NCBI Taxonomy" id="111125"/>
    <lineage>
        <taxon>Eukaryota</taxon>
        <taxon>Metazoa</taxon>
        <taxon>Chordata</taxon>
        <taxon>Craniata</taxon>
        <taxon>Vertebrata</taxon>
        <taxon>Euteleostomi</taxon>
        <taxon>Amphibia</taxon>
        <taxon>Batrachia</taxon>
        <taxon>Anura</taxon>
        <taxon>Neobatrachia</taxon>
        <taxon>Hyloidea</taxon>
        <taxon>Dendrobatidae</taxon>
        <taxon>Dendrobatinae</taxon>
        <taxon>Ranitomeya</taxon>
    </lineage>
</organism>
<accession>A0ABN9LX02</accession>
<protein>
    <recommendedName>
        <fullName evidence="3">Peptidase S1 domain-containing protein</fullName>
    </recommendedName>
</protein>
<dbReference type="EMBL" id="CAUEEQ010032137">
    <property type="protein sequence ID" value="CAJ0950726.1"/>
    <property type="molecule type" value="Genomic_DNA"/>
</dbReference>
<dbReference type="InterPro" id="IPR018114">
    <property type="entry name" value="TRYPSIN_HIS"/>
</dbReference>
<reference evidence="4" key="1">
    <citation type="submission" date="2023-07" db="EMBL/GenBank/DDBJ databases">
        <authorList>
            <person name="Stuckert A."/>
        </authorList>
    </citation>
    <scope>NUCLEOTIDE SEQUENCE</scope>
</reference>
<dbReference type="Gene3D" id="2.40.10.10">
    <property type="entry name" value="Trypsin-like serine proteases"/>
    <property type="match status" value="2"/>
</dbReference>